<organism evidence="3">
    <name type="scientific">uncultured Mycobacterium sp</name>
    <dbReference type="NCBI Taxonomy" id="171292"/>
    <lineage>
        <taxon>Bacteria</taxon>
        <taxon>Bacillati</taxon>
        <taxon>Actinomycetota</taxon>
        <taxon>Actinomycetes</taxon>
        <taxon>Mycobacteriales</taxon>
        <taxon>Mycobacteriaceae</taxon>
        <taxon>Mycobacterium</taxon>
        <taxon>environmental samples</taxon>
    </lineage>
</organism>
<reference evidence="3" key="1">
    <citation type="submission" date="2016-03" db="EMBL/GenBank/DDBJ databases">
        <authorList>
            <person name="Ploux O."/>
        </authorList>
    </citation>
    <scope>NUCLEOTIDE SEQUENCE</scope>
    <source>
        <strain evidence="3">UC10</strain>
    </source>
</reference>
<dbReference type="Pfam" id="PF08310">
    <property type="entry name" value="LGFP"/>
    <property type="match status" value="1"/>
</dbReference>
<dbReference type="GO" id="GO:0009253">
    <property type="term" value="P:peptidoglycan catabolic process"/>
    <property type="evidence" value="ECO:0007669"/>
    <property type="project" value="InterPro"/>
</dbReference>
<dbReference type="AlphaFoldDB" id="A0A1Y5P1V2"/>
<dbReference type="PANTHER" id="PTHR11022:SF41">
    <property type="entry name" value="PEPTIDOGLYCAN-RECOGNITION PROTEIN LC-RELATED"/>
    <property type="match status" value="1"/>
</dbReference>
<accession>A0A1Y5P1V2</accession>
<dbReference type="GO" id="GO:0008270">
    <property type="term" value="F:zinc ion binding"/>
    <property type="evidence" value="ECO:0007669"/>
    <property type="project" value="InterPro"/>
</dbReference>
<evidence type="ECO:0000256" key="1">
    <source>
        <dbReference type="ARBA" id="ARBA00007553"/>
    </source>
</evidence>
<dbReference type="InterPro" id="IPR006619">
    <property type="entry name" value="PGRP_domain_met/bac"/>
</dbReference>
<dbReference type="EMBL" id="FLQS01000006">
    <property type="protein sequence ID" value="SBS72667.1"/>
    <property type="molecule type" value="Genomic_DNA"/>
</dbReference>
<dbReference type="Pfam" id="PF01510">
    <property type="entry name" value="Amidase_2"/>
    <property type="match status" value="1"/>
</dbReference>
<dbReference type="SUPFAM" id="SSF55846">
    <property type="entry name" value="N-acetylmuramoyl-L-alanine amidase-like"/>
    <property type="match status" value="1"/>
</dbReference>
<dbReference type="InterPro" id="IPR036505">
    <property type="entry name" value="Amidase/PGRP_sf"/>
</dbReference>
<proteinExistence type="inferred from homology"/>
<dbReference type="InterPro" id="IPR002502">
    <property type="entry name" value="Amidase_domain"/>
</dbReference>
<protein>
    <submittedName>
        <fullName evidence="3">LGFP repeat-containing protein</fullName>
    </submittedName>
</protein>
<feature type="domain" description="Peptidoglycan recognition protein family" evidence="2">
    <location>
        <begin position="200"/>
        <end position="348"/>
    </location>
</feature>
<name>A0A1Y5P1V2_9MYCO</name>
<gene>
    <name evidence="3" type="ORF">MHPYR_140102</name>
</gene>
<sequence>MLSRRPAPSIVFTAIAATVVILPWAVTGVPGSESKDRPTAADTVLSQQPLTGLGGGQTIREISQATPFSMVALTGTDLTGTSARVRAKRPDGSWGPWYDAETLESNADDTQHGGPRGTDPVFVGTTTSVQIAVTRPANAPVTSAPPETGLDAGKELGYVPATAEQSFAQNISAVLITPPKAPVDSQWQPPTAALGPGQPPNIISRAQWGADNHMRCGNAVYGNGIRAAVVHHTAGSNDYAPEDSASIVRSIYAYHTRTLGWCDIAYNALVDKYGQVFEGRAGGITKDVLGSHTGGFNRDVWGVSMIGDFEDVPPTEILVRTVGRLLGWRLGLDRVNPLGTVNLTSAGGDYTFVSAGATPTLPTIFAHRDVGNTECPGNAGYAALGQIRDIAARFNRPPDLVESLRGGAIFAKWEAMGGKDGPLGEPTSPESSADGTARYVTFEHGAIYWSPTTEAQPLTGAIYEAWASLGFERGALGLPTSGEIQEPEWIVQNFQHGTLNFDRQTHNVLRVVDALTLVMPPPAAEGPPVQLERFSRAANPVLEAPAS</sequence>
<dbReference type="InterPro" id="IPR013207">
    <property type="entry name" value="LGFP"/>
</dbReference>
<comment type="similarity">
    <text evidence="1">Belongs to the N-acetylmuramoyl-L-alanine amidase 2 family.</text>
</comment>
<dbReference type="CDD" id="cd06583">
    <property type="entry name" value="PGRP"/>
    <property type="match status" value="1"/>
</dbReference>
<dbReference type="Gene3D" id="3.40.80.10">
    <property type="entry name" value="Peptidoglycan recognition protein-like"/>
    <property type="match status" value="1"/>
</dbReference>
<dbReference type="GO" id="GO:0008745">
    <property type="term" value="F:N-acetylmuramoyl-L-alanine amidase activity"/>
    <property type="evidence" value="ECO:0007669"/>
    <property type="project" value="InterPro"/>
</dbReference>
<evidence type="ECO:0000313" key="3">
    <source>
        <dbReference type="EMBL" id="SBS72667.1"/>
    </source>
</evidence>
<dbReference type="SMART" id="SM00701">
    <property type="entry name" value="PGRP"/>
    <property type="match status" value="1"/>
</dbReference>
<dbReference type="InterPro" id="IPR015510">
    <property type="entry name" value="PGRP"/>
</dbReference>
<dbReference type="PANTHER" id="PTHR11022">
    <property type="entry name" value="PEPTIDOGLYCAN RECOGNITION PROTEIN"/>
    <property type="match status" value="1"/>
</dbReference>
<evidence type="ECO:0000259" key="2">
    <source>
        <dbReference type="SMART" id="SM00701"/>
    </source>
</evidence>